<dbReference type="SUPFAM" id="SSF53901">
    <property type="entry name" value="Thiolase-like"/>
    <property type="match status" value="2"/>
</dbReference>
<dbReference type="InterPro" id="IPR013601">
    <property type="entry name" value="FAE1_typ3_polyketide_synth"/>
</dbReference>
<evidence type="ECO:0000256" key="2">
    <source>
        <dbReference type="ARBA" id="ARBA00022679"/>
    </source>
</evidence>
<dbReference type="Pfam" id="PF08541">
    <property type="entry name" value="ACP_syn_III_C"/>
    <property type="match status" value="1"/>
</dbReference>
<dbReference type="InterPro" id="IPR016039">
    <property type="entry name" value="Thiolase-like"/>
</dbReference>
<feature type="active site" evidence="5">
    <location>
        <position position="336"/>
    </location>
</feature>
<dbReference type="AlphaFoldDB" id="A0A2G5E5K8"/>
<dbReference type="PANTHER" id="PTHR31561">
    <property type="entry name" value="3-KETOACYL-COA SYNTHASE"/>
    <property type="match status" value="1"/>
</dbReference>
<dbReference type="GO" id="GO:0016747">
    <property type="term" value="F:acyltransferase activity, transferring groups other than amino-acyl groups"/>
    <property type="evidence" value="ECO:0007669"/>
    <property type="project" value="InterPro"/>
</dbReference>
<dbReference type="Proteomes" id="UP000230069">
    <property type="component" value="Unassembled WGS sequence"/>
</dbReference>
<name>A0A2G5E5K8_AQUCA</name>
<organism evidence="8 9">
    <name type="scientific">Aquilegia coerulea</name>
    <name type="common">Rocky mountain columbine</name>
    <dbReference type="NCBI Taxonomy" id="218851"/>
    <lineage>
        <taxon>Eukaryota</taxon>
        <taxon>Viridiplantae</taxon>
        <taxon>Streptophyta</taxon>
        <taxon>Embryophyta</taxon>
        <taxon>Tracheophyta</taxon>
        <taxon>Spermatophyta</taxon>
        <taxon>Magnoliopsida</taxon>
        <taxon>Ranunculales</taxon>
        <taxon>Ranunculaceae</taxon>
        <taxon>Thalictroideae</taxon>
        <taxon>Aquilegia</taxon>
    </lineage>
</organism>
<gene>
    <name evidence="8" type="ORF">AQUCO_01100099v1</name>
</gene>
<dbReference type="GO" id="GO:0016020">
    <property type="term" value="C:membrane"/>
    <property type="evidence" value="ECO:0007669"/>
    <property type="project" value="InterPro"/>
</dbReference>
<dbReference type="STRING" id="218851.A0A2G5E5K8"/>
<proteinExistence type="inferred from homology"/>
<feature type="active site" evidence="5">
    <location>
        <position position="299"/>
    </location>
</feature>
<dbReference type="EMBL" id="KZ305028">
    <property type="protein sequence ID" value="PIA51039.1"/>
    <property type="molecule type" value="Genomic_DNA"/>
</dbReference>
<evidence type="ECO:0000313" key="8">
    <source>
        <dbReference type="EMBL" id="PIA51039.1"/>
    </source>
</evidence>
<evidence type="ECO:0000256" key="5">
    <source>
        <dbReference type="PIRSR" id="PIRSR036417-1"/>
    </source>
</evidence>
<evidence type="ECO:0000256" key="3">
    <source>
        <dbReference type="ARBA" id="ARBA00023315"/>
    </source>
</evidence>
<evidence type="ECO:0000256" key="4">
    <source>
        <dbReference type="PIRNR" id="PIRNR036417"/>
    </source>
</evidence>
<keyword evidence="2 4" id="KW-0808">Transferase</keyword>
<dbReference type="OrthoDB" id="10304568at2759"/>
<dbReference type="CDD" id="cd00831">
    <property type="entry name" value="CHS_like"/>
    <property type="match status" value="1"/>
</dbReference>
<keyword evidence="9" id="KW-1185">Reference proteome</keyword>
<evidence type="ECO:0000259" key="7">
    <source>
        <dbReference type="Pfam" id="PF08541"/>
    </source>
</evidence>
<evidence type="ECO:0000259" key="6">
    <source>
        <dbReference type="Pfam" id="PF08392"/>
    </source>
</evidence>
<dbReference type="UniPathway" id="UPA00094"/>
<sequence>MEAHACYIIGYECYKPSDDRKLHTDLAANMIMRNENLSLKEFQFLLRIMVNSGIGDETYVPKSFIMGREQSPTLSDGISEMEDFFYHTVDNLFSKTRISPSDIDVLVVNVSTFSPTPSLTTRIVNRYKMKEDIKTFNLSGMGCSASLISTNLVENIMKSTKNVLALILTTESIVPNWYTGNDKSMMLPNLLFRSGGCAILLTNRPNLKHKATFRVKYLVRTHLGANDDEYQCIIQKEDDDEYQGVSLSRTLPKVASRAISVNLRELAPKILPIRELLRYLLVTCLQRKATMNFKTGINHFVLHTGGKAVIEGVGKGLGLNEYDLEPSRSTLHRFGNTSAGSIWYVLAYMEAKKRLKQGDAILMISLGAGFKCNSCVLEVVRDLSDENVWKDCITSYPTETETADNLFKEKYGWMLNHADPSTFIKPVC</sequence>
<feature type="active site" evidence="5">
    <location>
        <position position="143"/>
    </location>
</feature>
<feature type="domain" description="Beta-ketoacyl-[acyl-carrier-protein] synthase III C-terminal" evidence="7">
    <location>
        <begin position="296"/>
        <end position="378"/>
    </location>
</feature>
<dbReference type="Pfam" id="PF08392">
    <property type="entry name" value="FAE1_CUT1_RppA"/>
    <property type="match status" value="1"/>
</dbReference>
<dbReference type="InterPro" id="IPR013747">
    <property type="entry name" value="ACP_syn_III_C"/>
</dbReference>
<dbReference type="PIRSF" id="PIRSF036417">
    <property type="entry name" value="3-ktacl-CoA_syn"/>
    <property type="match status" value="1"/>
</dbReference>
<dbReference type="Gene3D" id="3.40.47.10">
    <property type="match status" value="1"/>
</dbReference>
<feature type="active site" evidence="5">
    <location>
        <position position="222"/>
    </location>
</feature>
<keyword evidence="3 4" id="KW-0012">Acyltransferase</keyword>
<dbReference type="InterPro" id="IPR012392">
    <property type="entry name" value="3-ktacl-CoA_syn"/>
</dbReference>
<comment type="pathway">
    <text evidence="4">Lipid metabolism; fatty acid biosynthesis.</text>
</comment>
<feature type="active site" evidence="5">
    <location>
        <position position="303"/>
    </location>
</feature>
<reference evidence="8 9" key="1">
    <citation type="submission" date="2017-09" db="EMBL/GenBank/DDBJ databases">
        <title>WGS assembly of Aquilegia coerulea Goldsmith.</title>
        <authorList>
            <person name="Hodges S."/>
            <person name="Kramer E."/>
            <person name="Nordborg M."/>
            <person name="Tomkins J."/>
            <person name="Borevitz J."/>
            <person name="Derieg N."/>
            <person name="Yan J."/>
            <person name="Mihaltcheva S."/>
            <person name="Hayes R.D."/>
            <person name="Rokhsar D."/>
        </authorList>
    </citation>
    <scope>NUCLEOTIDE SEQUENCE [LARGE SCALE GENOMIC DNA]</scope>
    <source>
        <strain evidence="9">cv. Goldsmith</strain>
    </source>
</reference>
<protein>
    <recommendedName>
        <fullName evidence="4">3-ketoacyl-CoA synthase</fullName>
        <ecNumber evidence="4">2.3.1.-</ecNumber>
    </recommendedName>
</protein>
<dbReference type="GO" id="GO:0006633">
    <property type="term" value="P:fatty acid biosynthetic process"/>
    <property type="evidence" value="ECO:0007669"/>
    <property type="project" value="UniProtKB-UniPathway"/>
</dbReference>
<dbReference type="InParanoid" id="A0A2G5E5K8"/>
<dbReference type="EC" id="2.3.1.-" evidence="4"/>
<evidence type="ECO:0000256" key="1">
    <source>
        <dbReference type="ARBA" id="ARBA00005531"/>
    </source>
</evidence>
<feature type="active site" evidence="5">
    <location>
        <position position="332"/>
    </location>
</feature>
<feature type="domain" description="FAE" evidence="6">
    <location>
        <begin position="4"/>
        <end position="288"/>
    </location>
</feature>
<comment type="similarity">
    <text evidence="1 4">Belongs to the thiolase-like superfamily. Chalcone/stilbene synthases family.</text>
</comment>
<evidence type="ECO:0000313" key="9">
    <source>
        <dbReference type="Proteomes" id="UP000230069"/>
    </source>
</evidence>
<accession>A0A2G5E5K8</accession>